<proteinExistence type="predicted"/>
<gene>
    <name evidence="1" type="ORF">EDD18DRAFT_1429804</name>
</gene>
<protein>
    <submittedName>
        <fullName evidence="1">Uncharacterized protein</fullName>
    </submittedName>
</protein>
<organism evidence="1 2">
    <name type="scientific">Armillaria luteobubalina</name>
    <dbReference type="NCBI Taxonomy" id="153913"/>
    <lineage>
        <taxon>Eukaryota</taxon>
        <taxon>Fungi</taxon>
        <taxon>Dikarya</taxon>
        <taxon>Basidiomycota</taxon>
        <taxon>Agaricomycotina</taxon>
        <taxon>Agaricomycetes</taxon>
        <taxon>Agaricomycetidae</taxon>
        <taxon>Agaricales</taxon>
        <taxon>Marasmiineae</taxon>
        <taxon>Physalacriaceae</taxon>
        <taxon>Armillaria</taxon>
    </lineage>
</organism>
<evidence type="ECO:0000313" key="1">
    <source>
        <dbReference type="EMBL" id="KAK0484190.1"/>
    </source>
</evidence>
<dbReference type="Proteomes" id="UP001175228">
    <property type="component" value="Unassembled WGS sequence"/>
</dbReference>
<sequence length="268" mass="30333">MAICTLDKQRGFWIRCTPLEKAVAIVNASTMVNDEGVRANIVVRVERQCSAKIWARLGIRQVELHVEKREKFDMSVYRVFFLSQETHLVRLEIQGTQVHATRFNAIKTHFFISHTMLTAGFCPASSSTIRIMPTGAIHANVLAAFGEQKYSVQKPIYCKTPYSDTQYMTFGCNDLSDMDEASWLIRRAPKLHHVRFRGSVHKNYLSPSAPPWKQLTSVSYSDCHSTLISDHLAYLSNVENINITIEAPMCHHAQLGDNVTSPLHVLSL</sequence>
<dbReference type="EMBL" id="JAUEPU010000057">
    <property type="protein sequence ID" value="KAK0484190.1"/>
    <property type="molecule type" value="Genomic_DNA"/>
</dbReference>
<evidence type="ECO:0000313" key="2">
    <source>
        <dbReference type="Proteomes" id="UP001175228"/>
    </source>
</evidence>
<keyword evidence="2" id="KW-1185">Reference proteome</keyword>
<reference evidence="1" key="1">
    <citation type="submission" date="2023-06" db="EMBL/GenBank/DDBJ databases">
        <authorList>
            <consortium name="Lawrence Berkeley National Laboratory"/>
            <person name="Ahrendt S."/>
            <person name="Sahu N."/>
            <person name="Indic B."/>
            <person name="Wong-Bajracharya J."/>
            <person name="Merenyi Z."/>
            <person name="Ke H.-M."/>
            <person name="Monk M."/>
            <person name="Kocsube S."/>
            <person name="Drula E."/>
            <person name="Lipzen A."/>
            <person name="Balint B."/>
            <person name="Henrissat B."/>
            <person name="Andreopoulos B."/>
            <person name="Martin F.M."/>
            <person name="Harder C.B."/>
            <person name="Rigling D."/>
            <person name="Ford K.L."/>
            <person name="Foster G.D."/>
            <person name="Pangilinan J."/>
            <person name="Papanicolaou A."/>
            <person name="Barry K."/>
            <person name="LaButti K."/>
            <person name="Viragh M."/>
            <person name="Koriabine M."/>
            <person name="Yan M."/>
            <person name="Riley R."/>
            <person name="Champramary S."/>
            <person name="Plett K.L."/>
            <person name="Tsai I.J."/>
            <person name="Slot J."/>
            <person name="Sipos G."/>
            <person name="Plett J."/>
            <person name="Nagy L.G."/>
            <person name="Grigoriev I.V."/>
        </authorList>
    </citation>
    <scope>NUCLEOTIDE SEQUENCE</scope>
    <source>
        <strain evidence="1">HWK02</strain>
    </source>
</reference>
<accession>A0AA39PHY4</accession>
<dbReference type="AlphaFoldDB" id="A0AA39PHY4"/>
<comment type="caution">
    <text evidence="1">The sequence shown here is derived from an EMBL/GenBank/DDBJ whole genome shotgun (WGS) entry which is preliminary data.</text>
</comment>
<name>A0AA39PHY4_9AGAR</name>